<reference evidence="2 3" key="1">
    <citation type="journal article" date="2020" name="Front. Microbiol.">
        <title>Genetic Organization of the aprX-lipA2 Operon Affects the Proteolytic Potential of Pseudomonas Species in Milk.</title>
        <authorList>
            <person name="Maier C."/>
            <person name="Huptas C."/>
            <person name="von Neubeck M."/>
            <person name="Scherer S."/>
            <person name="Wenning M."/>
            <person name="Lucking G."/>
        </authorList>
    </citation>
    <scope>NUCLEOTIDE SEQUENCE [LARGE SCALE GENOMIC DNA]</scope>
    <source>
        <strain evidence="2 3">WS 4997</strain>
    </source>
</reference>
<dbReference type="Proteomes" id="UP000583279">
    <property type="component" value="Unassembled WGS sequence"/>
</dbReference>
<name>A0A7Y1Q0H8_9PSED</name>
<dbReference type="InterPro" id="IPR038727">
    <property type="entry name" value="NadR/Ttd14_AAA_dom"/>
</dbReference>
<dbReference type="InterPro" id="IPR027417">
    <property type="entry name" value="P-loop_NTPase"/>
</dbReference>
<accession>A0A7Y1Q0H8</accession>
<gene>
    <name evidence="2" type="ORF">HBO18_22675</name>
</gene>
<evidence type="ECO:0000313" key="2">
    <source>
        <dbReference type="EMBL" id="NNA46927.1"/>
    </source>
</evidence>
<proteinExistence type="predicted"/>
<dbReference type="Pfam" id="PF13521">
    <property type="entry name" value="AAA_28"/>
    <property type="match status" value="1"/>
</dbReference>
<evidence type="ECO:0000259" key="1">
    <source>
        <dbReference type="Pfam" id="PF13521"/>
    </source>
</evidence>
<dbReference type="Gene3D" id="3.40.50.300">
    <property type="entry name" value="P-loop containing nucleotide triphosphate hydrolases"/>
    <property type="match status" value="1"/>
</dbReference>
<dbReference type="AlphaFoldDB" id="A0A7Y1Q0H8"/>
<comment type="caution">
    <text evidence="2">The sequence shown here is derived from an EMBL/GenBank/DDBJ whole genome shotgun (WGS) entry which is preliminary data.</text>
</comment>
<sequence>MNHFVILSGCSGGGKSTLLSELHQRGHAVVEEPGRRIVQEETRIGGEALPWVDMAAFLRRAIDMALDDHASAQHSSQWTFLDRGLIDAASALEELTDEPLLATLGQTHRYHPHVFLAPPWPEIYATDAQRRHSMDVALVEYERLQRVYPSLGYEVTLLPKVDVVARADFVLSTLAKQ</sequence>
<organism evidence="2 3">
    <name type="scientific">Pseudomonas lactis</name>
    <dbReference type="NCBI Taxonomy" id="1615674"/>
    <lineage>
        <taxon>Bacteria</taxon>
        <taxon>Pseudomonadati</taxon>
        <taxon>Pseudomonadota</taxon>
        <taxon>Gammaproteobacteria</taxon>
        <taxon>Pseudomonadales</taxon>
        <taxon>Pseudomonadaceae</taxon>
        <taxon>Pseudomonas</taxon>
    </lineage>
</organism>
<evidence type="ECO:0000313" key="3">
    <source>
        <dbReference type="Proteomes" id="UP000583279"/>
    </source>
</evidence>
<dbReference type="SUPFAM" id="SSF52540">
    <property type="entry name" value="P-loop containing nucleoside triphosphate hydrolases"/>
    <property type="match status" value="1"/>
</dbReference>
<protein>
    <submittedName>
        <fullName evidence="2">AAA family ATPase</fullName>
    </submittedName>
</protein>
<dbReference type="EMBL" id="JAAQYK010000008">
    <property type="protein sequence ID" value="NNA46927.1"/>
    <property type="molecule type" value="Genomic_DNA"/>
</dbReference>
<dbReference type="RefSeq" id="WP_042853584.1">
    <property type="nucleotide sequence ID" value="NZ_JAAQYK010000008.1"/>
</dbReference>
<feature type="domain" description="NadR/Ttd14 AAA" evidence="1">
    <location>
        <begin position="5"/>
        <end position="166"/>
    </location>
</feature>